<dbReference type="SUPFAM" id="SSF56059">
    <property type="entry name" value="Glutathione synthetase ATP-binding domain-like"/>
    <property type="match status" value="1"/>
</dbReference>
<dbReference type="OrthoDB" id="202825at2759"/>
<keyword evidence="3" id="KW-0436">Ligase</keyword>
<evidence type="ECO:0000313" key="8">
    <source>
        <dbReference type="EMBL" id="VEN43992.1"/>
    </source>
</evidence>
<feature type="compositionally biased region" description="Polar residues" evidence="7">
    <location>
        <begin position="1"/>
        <end position="10"/>
    </location>
</feature>
<evidence type="ECO:0000256" key="1">
    <source>
        <dbReference type="ARBA" id="ARBA00004245"/>
    </source>
</evidence>
<dbReference type="InterPro" id="IPR051437">
    <property type="entry name" value="TTLL_monoglycylase"/>
</dbReference>
<reference evidence="8 9" key="1">
    <citation type="submission" date="2019-01" db="EMBL/GenBank/DDBJ databases">
        <authorList>
            <person name="Sayadi A."/>
        </authorList>
    </citation>
    <scope>NUCLEOTIDE SEQUENCE [LARGE SCALE GENOMIC DNA]</scope>
</reference>
<dbReference type="Pfam" id="PF03133">
    <property type="entry name" value="TTL"/>
    <property type="match status" value="1"/>
</dbReference>
<keyword evidence="6" id="KW-0206">Cytoskeleton</keyword>
<dbReference type="GO" id="GO:0060271">
    <property type="term" value="P:cilium assembly"/>
    <property type="evidence" value="ECO:0007669"/>
    <property type="project" value="TreeGrafter"/>
</dbReference>
<proteinExistence type="predicted"/>
<dbReference type="AlphaFoldDB" id="A0A653C7S7"/>
<dbReference type="PANTHER" id="PTHR45870">
    <property type="entry name" value="TUBULIN MONOGLYCYLASE TTLL3"/>
    <property type="match status" value="1"/>
</dbReference>
<keyword evidence="2" id="KW-0963">Cytoplasm</keyword>
<evidence type="ECO:0008006" key="10">
    <source>
        <dbReference type="Google" id="ProtNLM"/>
    </source>
</evidence>
<evidence type="ECO:0000313" key="9">
    <source>
        <dbReference type="Proteomes" id="UP000410492"/>
    </source>
</evidence>
<keyword evidence="9" id="KW-1185">Reference proteome</keyword>
<gene>
    <name evidence="8" type="ORF">CALMAC_LOCUS6959</name>
</gene>
<dbReference type="GO" id="GO:0015630">
    <property type="term" value="C:microtubule cytoskeleton"/>
    <property type="evidence" value="ECO:0007669"/>
    <property type="project" value="TreeGrafter"/>
</dbReference>
<dbReference type="InterPro" id="IPR004344">
    <property type="entry name" value="TTL/TTLL_fam"/>
</dbReference>
<evidence type="ECO:0000256" key="4">
    <source>
        <dbReference type="ARBA" id="ARBA00022741"/>
    </source>
</evidence>
<dbReference type="GO" id="GO:0005524">
    <property type="term" value="F:ATP binding"/>
    <property type="evidence" value="ECO:0007669"/>
    <property type="project" value="UniProtKB-KW"/>
</dbReference>
<evidence type="ECO:0000256" key="5">
    <source>
        <dbReference type="ARBA" id="ARBA00022840"/>
    </source>
</evidence>
<dbReference type="Proteomes" id="UP000410492">
    <property type="component" value="Unassembled WGS sequence"/>
</dbReference>
<evidence type="ECO:0000256" key="7">
    <source>
        <dbReference type="SAM" id="MobiDB-lite"/>
    </source>
</evidence>
<dbReference type="GO" id="GO:0070736">
    <property type="term" value="F:protein-glycine ligase activity, initiating"/>
    <property type="evidence" value="ECO:0007669"/>
    <property type="project" value="TreeGrafter"/>
</dbReference>
<dbReference type="PANTHER" id="PTHR45870:SF2">
    <property type="entry name" value="TUBULIN MONOGLYCYLASE TTLL3"/>
    <property type="match status" value="1"/>
</dbReference>
<dbReference type="GO" id="GO:0005930">
    <property type="term" value="C:axoneme"/>
    <property type="evidence" value="ECO:0007669"/>
    <property type="project" value="TreeGrafter"/>
</dbReference>
<comment type="subcellular location">
    <subcellularLocation>
        <location evidence="1">Cytoplasm</location>
        <location evidence="1">Cytoskeleton</location>
    </subcellularLocation>
</comment>
<dbReference type="FunFam" id="3.30.470.20:FF:000032">
    <property type="entry name" value="tubulin monoglycylase TTLL3 isoform X2"/>
    <property type="match status" value="1"/>
</dbReference>
<evidence type="ECO:0000256" key="3">
    <source>
        <dbReference type="ARBA" id="ARBA00022598"/>
    </source>
</evidence>
<dbReference type="EMBL" id="CAACVG010007167">
    <property type="protein sequence ID" value="VEN43992.1"/>
    <property type="molecule type" value="Genomic_DNA"/>
</dbReference>
<accession>A0A653C7S7</accession>
<evidence type="ECO:0000256" key="6">
    <source>
        <dbReference type="ARBA" id="ARBA00023212"/>
    </source>
</evidence>
<dbReference type="GO" id="GO:0003341">
    <property type="term" value="P:cilium movement"/>
    <property type="evidence" value="ECO:0007669"/>
    <property type="project" value="TreeGrafter"/>
</dbReference>
<dbReference type="Gene3D" id="3.30.470.20">
    <property type="entry name" value="ATP-grasp fold, B domain"/>
    <property type="match status" value="1"/>
</dbReference>
<name>A0A653C7S7_CALMS</name>
<feature type="region of interest" description="Disordered" evidence="7">
    <location>
        <begin position="701"/>
        <end position="730"/>
    </location>
</feature>
<keyword evidence="5" id="KW-0067">ATP-binding</keyword>
<protein>
    <recommendedName>
        <fullName evidence="10">Tubulin glycylase 3A</fullName>
    </recommendedName>
</protein>
<feature type="region of interest" description="Disordered" evidence="7">
    <location>
        <begin position="1"/>
        <end position="23"/>
    </location>
</feature>
<evidence type="ECO:0000256" key="2">
    <source>
        <dbReference type="ARBA" id="ARBA00022490"/>
    </source>
</evidence>
<keyword evidence="4" id="KW-0547">Nucleotide-binding</keyword>
<dbReference type="PROSITE" id="PS51221">
    <property type="entry name" value="TTL"/>
    <property type="match status" value="1"/>
</dbReference>
<sequence length="796" mass="92511">MGSQDTSTAEITEPLKDEDSRNATAVVSSAPNTKASTVTPDIQQIVHDCTKKSNSFVENKYKITITSERLLQLRRLVECATKDHKVFTIRAGVWPVIRRELIRRGWLEKVEQNSKQKPTNMEDVTSNLPAKQDWESHQSYTEKCEKMVISRMLQSYDCDFYWSMRKEPVDLQHRANAFKLMNRFSRSLFASKEGLALLLQQHYWFTENGVASINYPRVYVLGFPDHYNMFVDDFRITACMGFLKCFAERYETGDKYDIKSPDGKVPYAALQFAMDRCNDYIAAQKHLDLDKDFVRIWDHEWEQFLTNYYTIVHEKGLFCDFSEPLKTAYATVRSTLKDMQRFWPQYNIDGMKNIWILKPGNKCRGRGIQLVKNVADVEKVMGLKLKYVVQKYIERPLIIYKTKFDIRQWFMVTNVQPLTIWMYRDSYLRFSGQNFSLENFHESLHLTNHAVQCRYRNTDARDKLLPEDNMWDCHSFKAYLKSIGHMEKWNEVIYPGMKESIICAMLASQDTMDRRQNTFEIYGADFMLSEDFRPWLIEVNCSPDLSFSTTVTSRLCPQCMEDIIKVVVDRRKDPNADTGLFDLIYKQNYPRTPPYLGMNLSVRGRKIFRSKSKGKNEKSEKEKALVRLRKNDFVKSEFIKDTAITRILPKLISPESYQGPVIEDFIEELSRSVNCDQDCGVDFVPVVKPEKKVKSERVAKRVSNKAKSNTSSVYRRQNARENTTRAASSSCQGKMTMSVARVTWGKEGGCLKGTNIFNKYTPSEDSADANKNYLNKNCFTEFNLNNMMTGLACKGK</sequence>
<organism evidence="8 9">
    <name type="scientific">Callosobruchus maculatus</name>
    <name type="common">Southern cowpea weevil</name>
    <name type="synonym">Pulse bruchid</name>
    <dbReference type="NCBI Taxonomy" id="64391"/>
    <lineage>
        <taxon>Eukaryota</taxon>
        <taxon>Metazoa</taxon>
        <taxon>Ecdysozoa</taxon>
        <taxon>Arthropoda</taxon>
        <taxon>Hexapoda</taxon>
        <taxon>Insecta</taxon>
        <taxon>Pterygota</taxon>
        <taxon>Neoptera</taxon>
        <taxon>Endopterygota</taxon>
        <taxon>Coleoptera</taxon>
        <taxon>Polyphaga</taxon>
        <taxon>Cucujiformia</taxon>
        <taxon>Chrysomeloidea</taxon>
        <taxon>Chrysomelidae</taxon>
        <taxon>Bruchinae</taxon>
        <taxon>Bruchini</taxon>
        <taxon>Callosobruchus</taxon>
    </lineage>
</organism>
<feature type="compositionally biased region" description="Polar residues" evidence="7">
    <location>
        <begin position="705"/>
        <end position="717"/>
    </location>
</feature>